<comment type="caution">
    <text evidence="2">The sequence shown here is derived from an EMBL/GenBank/DDBJ whole genome shotgun (WGS) entry which is preliminary data.</text>
</comment>
<dbReference type="Proteomes" id="UP001597508">
    <property type="component" value="Unassembled WGS sequence"/>
</dbReference>
<evidence type="ECO:0000313" key="2">
    <source>
        <dbReference type="EMBL" id="MFD2567770.1"/>
    </source>
</evidence>
<dbReference type="Pfam" id="PF13439">
    <property type="entry name" value="Glyco_transf_4"/>
    <property type="match status" value="1"/>
</dbReference>
<feature type="domain" description="Glycosyltransferase subfamily 4-like N-terminal" evidence="1">
    <location>
        <begin position="25"/>
        <end position="210"/>
    </location>
</feature>
<protein>
    <submittedName>
        <fullName evidence="2">Glycosyltransferase family 4 protein</fullName>
    </submittedName>
</protein>
<dbReference type="RefSeq" id="WP_379666476.1">
    <property type="nucleotide sequence ID" value="NZ_JBHULH010000004.1"/>
</dbReference>
<dbReference type="InterPro" id="IPR028098">
    <property type="entry name" value="Glyco_trans_4-like_N"/>
</dbReference>
<proteinExistence type="predicted"/>
<dbReference type="SUPFAM" id="SSF53756">
    <property type="entry name" value="UDP-Glycosyltransferase/glycogen phosphorylase"/>
    <property type="match status" value="1"/>
</dbReference>
<keyword evidence="3" id="KW-1185">Reference proteome</keyword>
<dbReference type="PANTHER" id="PTHR12526:SF622">
    <property type="entry name" value="GLYCOSYLTRANSFERASE (GROUP I)"/>
    <property type="match status" value="1"/>
</dbReference>
<reference evidence="3" key="1">
    <citation type="journal article" date="2019" name="Int. J. Syst. Evol. Microbiol.">
        <title>The Global Catalogue of Microorganisms (GCM) 10K type strain sequencing project: providing services to taxonomists for standard genome sequencing and annotation.</title>
        <authorList>
            <consortium name="The Broad Institute Genomics Platform"/>
            <consortium name="The Broad Institute Genome Sequencing Center for Infectious Disease"/>
            <person name="Wu L."/>
            <person name="Ma J."/>
        </authorList>
    </citation>
    <scope>NUCLEOTIDE SEQUENCE [LARGE SCALE GENOMIC DNA]</scope>
    <source>
        <strain evidence="3">KCTC 52127</strain>
    </source>
</reference>
<evidence type="ECO:0000313" key="3">
    <source>
        <dbReference type="Proteomes" id="UP001597508"/>
    </source>
</evidence>
<evidence type="ECO:0000259" key="1">
    <source>
        <dbReference type="Pfam" id="PF13439"/>
    </source>
</evidence>
<dbReference type="CDD" id="cd03794">
    <property type="entry name" value="GT4_WbuB-like"/>
    <property type="match status" value="1"/>
</dbReference>
<dbReference type="Pfam" id="PF13692">
    <property type="entry name" value="Glyco_trans_1_4"/>
    <property type="match status" value="1"/>
</dbReference>
<gene>
    <name evidence="2" type="ORF">ACFSRZ_10330</name>
</gene>
<sequence>MSKKIIWVLNMTSGKPDSGWGERHYYFSKYWVKNGYEVKIISGSYNHLFKNQPTIDETKKFTLEEVEEGITFCWVKVPKYDGGSVFKLWSMIRFAFRTRKLNADLLGKPDYILVSSMPIFPIVTGWYLKKKLKAKKLFFEIRDLWPLTPMYLKGYPKWHPIVLVMAWIEKFGYRKSDAIVSLLPNAHMYIDKISKDPSKFFWIPNGIDESLLNKELLPAEITQQIPKDKFVIGYTGTMGMANALEYLIDCSILLKENDDIHFVLVGDGYLKEELKNKVSGNNNVTFIDKINKDQVQEMLKNFSVCFVGRNNTPLFDYGVSSNKFFDYMLAGKPVISSSNKIKDPVELSGCGYVVEPESAESIKEAVLKLQAMTEEERNNLGTKGLNYVKKYHNFSYLSNLYIKLFD</sequence>
<dbReference type="PANTHER" id="PTHR12526">
    <property type="entry name" value="GLYCOSYLTRANSFERASE"/>
    <property type="match status" value="1"/>
</dbReference>
<name>A0ABW5LSH3_9FLAO</name>
<dbReference type="Gene3D" id="3.40.50.2000">
    <property type="entry name" value="Glycogen Phosphorylase B"/>
    <property type="match status" value="2"/>
</dbReference>
<accession>A0ABW5LSH3</accession>
<organism evidence="2 3">
    <name type="scientific">Pseudotenacibaculum haliotis</name>
    <dbReference type="NCBI Taxonomy" id="1862138"/>
    <lineage>
        <taxon>Bacteria</taxon>
        <taxon>Pseudomonadati</taxon>
        <taxon>Bacteroidota</taxon>
        <taxon>Flavobacteriia</taxon>
        <taxon>Flavobacteriales</taxon>
        <taxon>Flavobacteriaceae</taxon>
        <taxon>Pseudotenacibaculum</taxon>
    </lineage>
</organism>
<dbReference type="EMBL" id="JBHULH010000004">
    <property type="protein sequence ID" value="MFD2567770.1"/>
    <property type="molecule type" value="Genomic_DNA"/>
</dbReference>